<organism evidence="2 3">
    <name type="scientific">Golovinomyces cichoracearum</name>
    <dbReference type="NCBI Taxonomy" id="62708"/>
    <lineage>
        <taxon>Eukaryota</taxon>
        <taxon>Fungi</taxon>
        <taxon>Dikarya</taxon>
        <taxon>Ascomycota</taxon>
        <taxon>Pezizomycotina</taxon>
        <taxon>Leotiomycetes</taxon>
        <taxon>Erysiphales</taxon>
        <taxon>Erysiphaceae</taxon>
        <taxon>Golovinomyces</taxon>
    </lineage>
</organism>
<evidence type="ECO:0000313" key="2">
    <source>
        <dbReference type="EMBL" id="RKF57801.1"/>
    </source>
</evidence>
<dbReference type="AlphaFoldDB" id="A0A420HK34"/>
<gene>
    <name evidence="2" type="ORF">GcM3_186059</name>
</gene>
<protein>
    <submittedName>
        <fullName evidence="2">Uncharacterized protein</fullName>
    </submittedName>
</protein>
<name>A0A420HK34_9PEZI</name>
<evidence type="ECO:0000256" key="1">
    <source>
        <dbReference type="SAM" id="MobiDB-lite"/>
    </source>
</evidence>
<accession>A0A420HK34</accession>
<dbReference type="EMBL" id="MCBQ01018619">
    <property type="protein sequence ID" value="RKF57801.1"/>
    <property type="molecule type" value="Genomic_DNA"/>
</dbReference>
<comment type="caution">
    <text evidence="2">The sequence shown here is derived from an EMBL/GenBank/DDBJ whole genome shotgun (WGS) entry which is preliminary data.</text>
</comment>
<keyword evidence="3" id="KW-1185">Reference proteome</keyword>
<evidence type="ECO:0000313" key="3">
    <source>
        <dbReference type="Proteomes" id="UP000283383"/>
    </source>
</evidence>
<reference evidence="2 3" key="1">
    <citation type="journal article" date="2018" name="BMC Genomics">
        <title>Comparative genome analyses reveal sequence features reflecting distinct modes of host-adaptation between dicot and monocot powdery mildew.</title>
        <authorList>
            <person name="Wu Y."/>
            <person name="Ma X."/>
            <person name="Pan Z."/>
            <person name="Kale S.D."/>
            <person name="Song Y."/>
            <person name="King H."/>
            <person name="Zhang Q."/>
            <person name="Presley C."/>
            <person name="Deng X."/>
            <person name="Wei C.I."/>
            <person name="Xiao S."/>
        </authorList>
    </citation>
    <scope>NUCLEOTIDE SEQUENCE [LARGE SCALE GENOMIC DNA]</scope>
    <source>
        <strain evidence="2">UMSG3</strain>
    </source>
</reference>
<feature type="region of interest" description="Disordered" evidence="1">
    <location>
        <begin position="1"/>
        <end position="23"/>
    </location>
</feature>
<proteinExistence type="predicted"/>
<sequence length="93" mass="10664">MIPSVTDIIHNEEDSSPIRNNEPDSYTIDEVKWKNIEERVELKTVGDSKSLLEDHLNLTQKDKLSVHEQMTGKLPVSRLNPGDIDERHIVFGK</sequence>
<dbReference type="Proteomes" id="UP000283383">
    <property type="component" value="Unassembled WGS sequence"/>
</dbReference>